<feature type="region of interest" description="Disordered" evidence="10">
    <location>
        <begin position="523"/>
        <end position="546"/>
    </location>
</feature>
<dbReference type="InterPro" id="IPR013083">
    <property type="entry name" value="Znf_RING/FYVE/PHD"/>
</dbReference>
<keyword evidence="6" id="KW-0863">Zinc-finger</keyword>
<evidence type="ECO:0000256" key="2">
    <source>
        <dbReference type="ARBA" id="ARBA00012251"/>
    </source>
</evidence>
<dbReference type="Pfam" id="PF01485">
    <property type="entry name" value="IBR"/>
    <property type="match status" value="1"/>
</dbReference>
<evidence type="ECO:0000256" key="3">
    <source>
        <dbReference type="ARBA" id="ARBA00022679"/>
    </source>
</evidence>
<comment type="caution">
    <text evidence="12">The sequence shown here is derived from an EMBL/GenBank/DDBJ whole genome shotgun (WGS) entry which is preliminary data.</text>
</comment>
<protein>
    <recommendedName>
        <fullName evidence="2">RBR-type E3 ubiquitin transferase</fullName>
        <ecNumber evidence="2">2.3.2.31</ecNumber>
    </recommendedName>
</protein>
<dbReference type="InterPro" id="IPR031127">
    <property type="entry name" value="E3_UB_ligase_RBR"/>
</dbReference>
<name>A0ABR2GTD0_9EUKA</name>
<proteinExistence type="predicted"/>
<dbReference type="InterPro" id="IPR002867">
    <property type="entry name" value="IBR_dom"/>
</dbReference>
<dbReference type="Gene3D" id="3.30.40.10">
    <property type="entry name" value="Zinc/RING finger domain, C3HC4 (zinc finger)"/>
    <property type="match status" value="1"/>
</dbReference>
<accession>A0ABR2GTD0</accession>
<gene>
    <name evidence="12" type="ORF">M9Y10_037442</name>
</gene>
<comment type="catalytic activity">
    <reaction evidence="1">
        <text>[E2 ubiquitin-conjugating enzyme]-S-ubiquitinyl-L-cysteine + [acceptor protein]-L-lysine = [E2 ubiquitin-conjugating enzyme]-L-cysteine + [acceptor protein]-N(6)-ubiquitinyl-L-lysine.</text>
        <dbReference type="EC" id="2.3.2.31"/>
    </reaction>
</comment>
<dbReference type="PROSITE" id="PS51873">
    <property type="entry name" value="TRIAD"/>
    <property type="match status" value="1"/>
</dbReference>
<dbReference type="CDD" id="cd20335">
    <property type="entry name" value="BRcat_RBR"/>
    <property type="match status" value="1"/>
</dbReference>
<keyword evidence="7" id="KW-0833">Ubl conjugation pathway</keyword>
<evidence type="ECO:0000313" key="13">
    <source>
        <dbReference type="Proteomes" id="UP001470230"/>
    </source>
</evidence>
<dbReference type="PANTHER" id="PTHR11685">
    <property type="entry name" value="RBR FAMILY RING FINGER AND IBR DOMAIN-CONTAINING"/>
    <property type="match status" value="1"/>
</dbReference>
<feature type="compositionally biased region" description="Low complexity" evidence="10">
    <location>
        <begin position="523"/>
        <end position="544"/>
    </location>
</feature>
<keyword evidence="8" id="KW-0862">Zinc</keyword>
<dbReference type="EC" id="2.3.2.31" evidence="2"/>
<feature type="coiled-coil region" evidence="9">
    <location>
        <begin position="369"/>
        <end position="439"/>
    </location>
</feature>
<evidence type="ECO:0000256" key="1">
    <source>
        <dbReference type="ARBA" id="ARBA00001798"/>
    </source>
</evidence>
<evidence type="ECO:0000256" key="8">
    <source>
        <dbReference type="ARBA" id="ARBA00022833"/>
    </source>
</evidence>
<dbReference type="SUPFAM" id="SSF57850">
    <property type="entry name" value="RING/U-box"/>
    <property type="match status" value="2"/>
</dbReference>
<evidence type="ECO:0000256" key="9">
    <source>
        <dbReference type="SAM" id="Coils"/>
    </source>
</evidence>
<dbReference type="SMART" id="SM00647">
    <property type="entry name" value="IBR"/>
    <property type="match status" value="1"/>
</dbReference>
<dbReference type="EMBL" id="JAPFFF010000063">
    <property type="protein sequence ID" value="KAK8836916.1"/>
    <property type="molecule type" value="Genomic_DNA"/>
</dbReference>
<evidence type="ECO:0000259" key="11">
    <source>
        <dbReference type="PROSITE" id="PS51873"/>
    </source>
</evidence>
<keyword evidence="9" id="KW-0175">Coiled coil</keyword>
<keyword evidence="13" id="KW-1185">Reference proteome</keyword>
<feature type="domain" description="RING-type" evidence="11">
    <location>
        <begin position="182"/>
        <end position="346"/>
    </location>
</feature>
<evidence type="ECO:0000256" key="6">
    <source>
        <dbReference type="ARBA" id="ARBA00022771"/>
    </source>
</evidence>
<dbReference type="InterPro" id="IPR044066">
    <property type="entry name" value="TRIAD_supradom"/>
</dbReference>
<evidence type="ECO:0000313" key="12">
    <source>
        <dbReference type="EMBL" id="KAK8836916.1"/>
    </source>
</evidence>
<evidence type="ECO:0000256" key="5">
    <source>
        <dbReference type="ARBA" id="ARBA00022737"/>
    </source>
</evidence>
<sequence length="694" mass="82409">MLSTIQEEYNKTQNYPENAFQLLKKALSYNVQLQNDYMSIYEYNSENFDNLFDHIFFFKENETEIPIDYDDDDYEDEIIEFFDQEEEVISRKDEKHEEEEDEENFYTTESLKVKITKQIDEISTKLSISKGLSYLLLKKFNWNQKRLIEKLAEKNELLFSMLKDLHISEIGMKNELCIKKVSNGECPICFSQDVELYQNYCGHSLCIDCWKEEIKVQMNDAKVKITPIHCRFDNCNAEILCSYVLKICGDEIADQYQKCIIENQIYNDIKMIKCPAPKCPNYITINSLGQGNVAICKCGKKICWLCHCDAHPPLKCGKLDEWNHFPDEMREIFNEQQKWIQREIDNFDYRIEHIDEVRAVHEQFLKNLDDEHKEKNDNEINEINNLNTKLKNIGDDNPIFKKFIKFTISQKIIDHEIKVKAREEEKNMIKNELDEFIEKLNISFLCFHQPFEKYSKKIMIDQKQTRERKSEKDNSNENLDINIEETDDLNFITDNSDENLDINIEETDDLNFITDNSDENLDDNANTNENANTNDNANTNNNGNIDQTYKMPPLNCIKANYYNKWKKYYDQYQKVVDNDQWAIIRSHINRQFAYERAKSIFQLEELDEKFNDILSSYDNARMVLMYSYPTAFFLNHNSKEFFIFENILQALHINYNKFEAALYDKSKDLPYGPVIEISERTKVNVNEILNGFSF</sequence>
<keyword evidence="5" id="KW-0677">Repeat</keyword>
<dbReference type="Proteomes" id="UP001470230">
    <property type="component" value="Unassembled WGS sequence"/>
</dbReference>
<evidence type="ECO:0000256" key="10">
    <source>
        <dbReference type="SAM" id="MobiDB-lite"/>
    </source>
</evidence>
<dbReference type="InterPro" id="IPR048962">
    <property type="entry name" value="ARIH1-like_UBL"/>
</dbReference>
<evidence type="ECO:0000256" key="4">
    <source>
        <dbReference type="ARBA" id="ARBA00022723"/>
    </source>
</evidence>
<keyword evidence="3" id="KW-0808">Transferase</keyword>
<evidence type="ECO:0000256" key="7">
    <source>
        <dbReference type="ARBA" id="ARBA00022786"/>
    </source>
</evidence>
<organism evidence="12 13">
    <name type="scientific">Tritrichomonas musculus</name>
    <dbReference type="NCBI Taxonomy" id="1915356"/>
    <lineage>
        <taxon>Eukaryota</taxon>
        <taxon>Metamonada</taxon>
        <taxon>Parabasalia</taxon>
        <taxon>Tritrichomonadida</taxon>
        <taxon>Tritrichomonadidae</taxon>
        <taxon>Tritrichomonas</taxon>
    </lineage>
</organism>
<dbReference type="Pfam" id="PF21235">
    <property type="entry name" value="UBA_ARI1"/>
    <property type="match status" value="1"/>
</dbReference>
<reference evidence="12 13" key="1">
    <citation type="submission" date="2024-04" db="EMBL/GenBank/DDBJ databases">
        <title>Tritrichomonas musculus Genome.</title>
        <authorList>
            <person name="Alves-Ferreira E."/>
            <person name="Grigg M."/>
            <person name="Lorenzi H."/>
            <person name="Galac M."/>
        </authorList>
    </citation>
    <scope>NUCLEOTIDE SEQUENCE [LARGE SCALE GENOMIC DNA]</scope>
    <source>
        <strain evidence="12 13">EAF2021</strain>
    </source>
</reference>
<keyword evidence="4" id="KW-0479">Metal-binding</keyword>